<dbReference type="InterPro" id="IPR035197">
    <property type="entry name" value="DUF5313"/>
</dbReference>
<dbReference type="RefSeq" id="WP_345313790.1">
    <property type="nucleotide sequence ID" value="NZ_BAABIE010000012.1"/>
</dbReference>
<keyword evidence="4" id="KW-1185">Reference proteome</keyword>
<dbReference type="EMBL" id="BAABIE010000012">
    <property type="protein sequence ID" value="GAA4753181.1"/>
    <property type="molecule type" value="Genomic_DNA"/>
</dbReference>
<evidence type="ECO:0000256" key="2">
    <source>
        <dbReference type="SAM" id="Phobius"/>
    </source>
</evidence>
<sequence length="162" mass="18310">MSATRPGPLQRIGYLLGRRLPPEMSDWVRKDITGRGHVVRYLLRGFIPFLPIAIGLCFVPGSWMVRAGMILLLAIPLLYFQLALMNIYRRHLLRNNGLDPKLADKVTIVRLSEAEALYRSQHRPQEVSMAPYDVPQPATPPTPQNPAVIDSVIVEPKDPEQH</sequence>
<proteinExistence type="predicted"/>
<feature type="transmembrane region" description="Helical" evidence="2">
    <location>
        <begin position="69"/>
        <end position="88"/>
    </location>
</feature>
<organism evidence="3 4">
    <name type="scientific">Gordonia alkaliphila</name>
    <dbReference type="NCBI Taxonomy" id="1053547"/>
    <lineage>
        <taxon>Bacteria</taxon>
        <taxon>Bacillati</taxon>
        <taxon>Actinomycetota</taxon>
        <taxon>Actinomycetes</taxon>
        <taxon>Mycobacteriales</taxon>
        <taxon>Gordoniaceae</taxon>
        <taxon>Gordonia</taxon>
    </lineage>
</organism>
<feature type="region of interest" description="Disordered" evidence="1">
    <location>
        <begin position="122"/>
        <end position="162"/>
    </location>
</feature>
<protein>
    <submittedName>
        <fullName evidence="3">DUF5313 domain-containing protein</fullName>
    </submittedName>
</protein>
<feature type="transmembrane region" description="Helical" evidence="2">
    <location>
        <begin position="41"/>
        <end position="63"/>
    </location>
</feature>
<comment type="caution">
    <text evidence="3">The sequence shown here is derived from an EMBL/GenBank/DDBJ whole genome shotgun (WGS) entry which is preliminary data.</text>
</comment>
<dbReference type="Pfam" id="PF17240">
    <property type="entry name" value="DUF5313"/>
    <property type="match status" value="1"/>
</dbReference>
<dbReference type="Proteomes" id="UP001500822">
    <property type="component" value="Unassembled WGS sequence"/>
</dbReference>
<accession>A0ABP8ZDA5</accession>
<evidence type="ECO:0000313" key="4">
    <source>
        <dbReference type="Proteomes" id="UP001500822"/>
    </source>
</evidence>
<keyword evidence="2" id="KW-0812">Transmembrane</keyword>
<keyword evidence="2" id="KW-0472">Membrane</keyword>
<evidence type="ECO:0000313" key="3">
    <source>
        <dbReference type="EMBL" id="GAA4753181.1"/>
    </source>
</evidence>
<evidence type="ECO:0000256" key="1">
    <source>
        <dbReference type="SAM" id="MobiDB-lite"/>
    </source>
</evidence>
<gene>
    <name evidence="3" type="ORF">GCM10023217_25510</name>
</gene>
<keyword evidence="2" id="KW-1133">Transmembrane helix</keyword>
<reference evidence="4" key="1">
    <citation type="journal article" date="2019" name="Int. J. Syst. Evol. Microbiol.">
        <title>The Global Catalogue of Microorganisms (GCM) 10K type strain sequencing project: providing services to taxonomists for standard genome sequencing and annotation.</title>
        <authorList>
            <consortium name="The Broad Institute Genomics Platform"/>
            <consortium name="The Broad Institute Genome Sequencing Center for Infectious Disease"/>
            <person name="Wu L."/>
            <person name="Ma J."/>
        </authorList>
    </citation>
    <scope>NUCLEOTIDE SEQUENCE [LARGE SCALE GENOMIC DNA]</scope>
    <source>
        <strain evidence="4">JCM 18077</strain>
    </source>
</reference>
<name>A0ABP8ZDA5_9ACTN</name>